<sequence>MNESTRDRILETIAHMRSASVAELSQQMHTTVANIRYHLDSLLADQAIEAIPPAADRAHPGRPAKRYRLSAKVKPSDLSELSSDLLSILIDPAQAAEERSAALAKIARMRIGGAITTGAPAQRLNQAVDFLNRHAYQARWEARRGGPEVRLGNCPYAVLLSEHPELCQIDRLMLQELLGARVAVQDCYQSGKGLPAVCIFGCQFTHS</sequence>
<accession>A0A0S7BJ01</accession>
<organism evidence="1">
    <name type="scientific">Longilinea arvoryzae</name>
    <dbReference type="NCBI Taxonomy" id="360412"/>
    <lineage>
        <taxon>Bacteria</taxon>
        <taxon>Bacillati</taxon>
        <taxon>Chloroflexota</taxon>
        <taxon>Anaerolineae</taxon>
        <taxon>Anaerolineales</taxon>
        <taxon>Anaerolineaceae</taxon>
        <taxon>Longilinea</taxon>
    </lineage>
</organism>
<evidence type="ECO:0000313" key="2">
    <source>
        <dbReference type="Proteomes" id="UP000055060"/>
    </source>
</evidence>
<evidence type="ECO:0000313" key="1">
    <source>
        <dbReference type="EMBL" id="GAP14563.1"/>
    </source>
</evidence>
<name>A0A0S7BJ01_9CHLR</name>
<reference evidence="1" key="1">
    <citation type="submission" date="2015-07" db="EMBL/GenBank/DDBJ databases">
        <title>Draft Genome Sequences of Anaerolinea thermolimosa IMO-1, Bellilinea caldifistulae GOMI-1, Leptolinea tardivitalis YMTK-2, Levilinea saccharolytica KIBI-1,Longilinea arvoryzae KOME-1, Previously Described as Members of the Anaerolineaceae (Chloroflexi).</title>
        <authorList>
            <person name="Sekiguchi Y."/>
            <person name="Ohashi A."/>
            <person name="Matsuura N."/>
            <person name="Tourlousse M.D."/>
        </authorList>
    </citation>
    <scope>NUCLEOTIDE SEQUENCE [LARGE SCALE GENOMIC DNA]</scope>
    <source>
        <strain evidence="1">KOME-1</strain>
    </source>
</reference>
<dbReference type="RefSeq" id="WP_075073808.1">
    <property type="nucleotide sequence ID" value="NZ_DF967972.1"/>
</dbReference>
<protein>
    <submittedName>
        <fullName evidence="1">Predicted transcriptional regulator</fullName>
    </submittedName>
</protein>
<dbReference type="OrthoDB" id="166330at2"/>
<dbReference type="InterPro" id="IPR036388">
    <property type="entry name" value="WH-like_DNA-bd_sf"/>
</dbReference>
<dbReference type="InterPro" id="IPR036390">
    <property type="entry name" value="WH_DNA-bd_sf"/>
</dbReference>
<gene>
    <name evidence="1" type="ORF">LARV_02336</name>
</gene>
<dbReference type="SUPFAM" id="SSF46785">
    <property type="entry name" value="Winged helix' DNA-binding domain"/>
    <property type="match status" value="1"/>
</dbReference>
<dbReference type="Gene3D" id="1.10.10.10">
    <property type="entry name" value="Winged helix-like DNA-binding domain superfamily/Winged helix DNA-binding domain"/>
    <property type="match status" value="1"/>
</dbReference>
<dbReference type="STRING" id="360412.LARV_02336"/>
<keyword evidence="2" id="KW-1185">Reference proteome</keyword>
<dbReference type="AlphaFoldDB" id="A0A0S7BJ01"/>
<proteinExistence type="predicted"/>
<dbReference type="EMBL" id="DF967972">
    <property type="protein sequence ID" value="GAP14563.1"/>
    <property type="molecule type" value="Genomic_DNA"/>
</dbReference>
<dbReference type="Proteomes" id="UP000055060">
    <property type="component" value="Unassembled WGS sequence"/>
</dbReference>